<feature type="transmembrane region" description="Helical" evidence="5">
    <location>
        <begin position="68"/>
        <end position="94"/>
    </location>
</feature>
<comment type="similarity">
    <text evidence="5">Belongs to the binding-protein-dependent transport system permease family.</text>
</comment>
<dbReference type="Pfam" id="PF00528">
    <property type="entry name" value="BPD_transp_1"/>
    <property type="match status" value="1"/>
</dbReference>
<evidence type="ECO:0000313" key="8">
    <source>
        <dbReference type="Proteomes" id="UP000010880"/>
    </source>
</evidence>
<evidence type="ECO:0000256" key="3">
    <source>
        <dbReference type="ARBA" id="ARBA00022989"/>
    </source>
</evidence>
<dbReference type="HOGENOM" id="CLU_016047_0_3_9"/>
<dbReference type="GO" id="GO:0055085">
    <property type="term" value="P:transmembrane transport"/>
    <property type="evidence" value="ECO:0007669"/>
    <property type="project" value="InterPro"/>
</dbReference>
<gene>
    <name evidence="7" type="ordered locus">Halha_1557</name>
</gene>
<dbReference type="EMBL" id="CP003359">
    <property type="protein sequence ID" value="AGB41496.1"/>
    <property type="molecule type" value="Genomic_DNA"/>
</dbReference>
<dbReference type="InterPro" id="IPR052730">
    <property type="entry name" value="Sugar_ABC_transporter"/>
</dbReference>
<evidence type="ECO:0000256" key="1">
    <source>
        <dbReference type="ARBA" id="ARBA00004141"/>
    </source>
</evidence>
<evidence type="ECO:0000259" key="6">
    <source>
        <dbReference type="PROSITE" id="PS50928"/>
    </source>
</evidence>
<keyword evidence="5" id="KW-0813">Transport</keyword>
<keyword evidence="3 5" id="KW-1133">Transmembrane helix</keyword>
<dbReference type="Gene3D" id="1.10.3720.10">
    <property type="entry name" value="MetI-like"/>
    <property type="match status" value="1"/>
</dbReference>
<dbReference type="GO" id="GO:0005886">
    <property type="term" value="C:plasma membrane"/>
    <property type="evidence" value="ECO:0007669"/>
    <property type="project" value="UniProtKB-SubCell"/>
</dbReference>
<feature type="transmembrane region" description="Helical" evidence="5">
    <location>
        <begin position="106"/>
        <end position="127"/>
    </location>
</feature>
<evidence type="ECO:0000256" key="4">
    <source>
        <dbReference type="ARBA" id="ARBA00023136"/>
    </source>
</evidence>
<keyword evidence="4 5" id="KW-0472">Membrane</keyword>
<dbReference type="AlphaFoldDB" id="L0K902"/>
<organism evidence="7 8">
    <name type="scientific">Halobacteroides halobius (strain ATCC 35273 / DSM 5150 / MD-1)</name>
    <dbReference type="NCBI Taxonomy" id="748449"/>
    <lineage>
        <taxon>Bacteria</taxon>
        <taxon>Bacillati</taxon>
        <taxon>Bacillota</taxon>
        <taxon>Clostridia</taxon>
        <taxon>Halanaerobiales</taxon>
        <taxon>Halobacteroidaceae</taxon>
        <taxon>Halobacteroides</taxon>
    </lineage>
</organism>
<keyword evidence="7" id="KW-0762">Sugar transport</keyword>
<evidence type="ECO:0000256" key="2">
    <source>
        <dbReference type="ARBA" id="ARBA00022692"/>
    </source>
</evidence>
<comment type="subcellular location">
    <subcellularLocation>
        <location evidence="5">Cell membrane</location>
        <topology evidence="5">Multi-pass membrane protein</topology>
    </subcellularLocation>
    <subcellularLocation>
        <location evidence="1">Membrane</location>
        <topology evidence="1">Multi-pass membrane protein</topology>
    </subcellularLocation>
</comment>
<reference evidence="8" key="1">
    <citation type="submission" date="2012-02" db="EMBL/GenBank/DDBJ databases">
        <title>The complete genome of Halobacteroides halobius DSM 5150.</title>
        <authorList>
            <person name="Lucas S."/>
            <person name="Copeland A."/>
            <person name="Lapidus A."/>
            <person name="Glavina del Rio T."/>
            <person name="Dalin E."/>
            <person name="Tice H."/>
            <person name="Bruce D."/>
            <person name="Goodwin L."/>
            <person name="Pitluck S."/>
            <person name="Peters L."/>
            <person name="Mikhailova N."/>
            <person name="Gu W."/>
            <person name="Kyrpides N."/>
            <person name="Mavromatis K."/>
            <person name="Ivanova N."/>
            <person name="Brettin T."/>
            <person name="Detter J.C."/>
            <person name="Han C."/>
            <person name="Larimer F."/>
            <person name="Land M."/>
            <person name="Hauser L."/>
            <person name="Markowitz V."/>
            <person name="Cheng J.-F."/>
            <person name="Hugenholtz P."/>
            <person name="Woyke T."/>
            <person name="Wu D."/>
            <person name="Tindall B."/>
            <person name="Pomrenke H."/>
            <person name="Brambilla E."/>
            <person name="Klenk H.-P."/>
            <person name="Eisen J.A."/>
        </authorList>
    </citation>
    <scope>NUCLEOTIDE SEQUENCE [LARGE SCALE GENOMIC DNA]</scope>
    <source>
        <strain evidence="8">ATCC 35273 / DSM 5150 / MD-1</strain>
    </source>
</reference>
<dbReference type="PANTHER" id="PTHR43759">
    <property type="entry name" value="TREHALOSE TRANSPORT SYSTEM PERMEASE PROTEIN SUGA"/>
    <property type="match status" value="1"/>
</dbReference>
<dbReference type="InterPro" id="IPR000515">
    <property type="entry name" value="MetI-like"/>
</dbReference>
<dbReference type="PROSITE" id="PS50928">
    <property type="entry name" value="ABC_TM1"/>
    <property type="match status" value="1"/>
</dbReference>
<dbReference type="InterPro" id="IPR035906">
    <property type="entry name" value="MetI-like_sf"/>
</dbReference>
<dbReference type="CDD" id="cd06261">
    <property type="entry name" value="TM_PBP2"/>
    <property type="match status" value="1"/>
</dbReference>
<proteinExistence type="inferred from homology"/>
<protein>
    <submittedName>
        <fullName evidence="7">Permease component of ABC-type sugar transporter</fullName>
    </submittedName>
</protein>
<keyword evidence="8" id="KW-1185">Reference proteome</keyword>
<evidence type="ECO:0000256" key="5">
    <source>
        <dbReference type="RuleBase" id="RU363032"/>
    </source>
</evidence>
<dbReference type="Proteomes" id="UP000010880">
    <property type="component" value="Chromosome"/>
</dbReference>
<evidence type="ECO:0000313" key="7">
    <source>
        <dbReference type="EMBL" id="AGB41496.1"/>
    </source>
</evidence>
<keyword evidence="2 5" id="KW-0812">Transmembrane</keyword>
<dbReference type="SUPFAM" id="SSF161098">
    <property type="entry name" value="MetI-like"/>
    <property type="match status" value="1"/>
</dbReference>
<dbReference type="STRING" id="748449.Halha_1557"/>
<dbReference type="KEGG" id="hhl:Halha_1557"/>
<feature type="transmembrane region" description="Helical" evidence="5">
    <location>
        <begin position="260"/>
        <end position="279"/>
    </location>
</feature>
<accession>L0K902</accession>
<dbReference type="PANTHER" id="PTHR43759:SF1">
    <property type="entry name" value="GLUCOSE IMPORT SYSTEM PERMEASE PROTEIN GLCT"/>
    <property type="match status" value="1"/>
</dbReference>
<sequence>MNLTAIKKGLKNYKLEIIMILPLVAYILGFTLTPVLRSIMLGFQDPQTGQFTLEHYRYLFNKADFIEAFLNTIGITAVGLTIEMSLGLVLALILNRAFRGKGFFRSIFLIPMGVPTIVSGVVMTYIFGTTGYLNELLYRIGLIDLPITWTGGGLRTIFVVALADTWKVTPLITLLLLAGLQSIPKQVYEAANIDGASTWQTFRYVTLPLLKPSITMALILRAIDAFRIFELPLVLAGQTTPVLATYAYQEYNLYNNINASGAASTILLVIILLFVVAYLKVASDEGGLG</sequence>
<dbReference type="eggNOG" id="COG1175">
    <property type="taxonomic scope" value="Bacteria"/>
</dbReference>
<name>L0K902_HALHC</name>
<feature type="domain" description="ABC transmembrane type-1" evidence="6">
    <location>
        <begin position="69"/>
        <end position="278"/>
    </location>
</feature>
<feature type="transmembrane region" description="Helical" evidence="5">
    <location>
        <begin position="17"/>
        <end position="36"/>
    </location>
</feature>